<dbReference type="Gene3D" id="1.10.240.10">
    <property type="entry name" value="Tyrosyl-Transfer RNA Synthetase"/>
    <property type="match status" value="1"/>
</dbReference>
<dbReference type="InterPro" id="IPR014729">
    <property type="entry name" value="Rossmann-like_a/b/a_fold"/>
</dbReference>
<dbReference type="GO" id="GO:0004830">
    <property type="term" value="F:tryptophan-tRNA ligase activity"/>
    <property type="evidence" value="ECO:0007669"/>
    <property type="project" value="TreeGrafter"/>
</dbReference>
<organism evidence="1 2">
    <name type="scientific">Candidatus Uhrbacteria bacterium GW2011_GWD2_52_7</name>
    <dbReference type="NCBI Taxonomy" id="1618989"/>
    <lineage>
        <taxon>Bacteria</taxon>
        <taxon>Candidatus Uhriibacteriota</taxon>
    </lineage>
</organism>
<protein>
    <submittedName>
        <fullName evidence="1">Tryptophanyl-tRNA ligase</fullName>
    </submittedName>
</protein>
<keyword evidence="1" id="KW-0436">Ligase</keyword>
<name>A0A0G1ZRM7_9BACT</name>
<evidence type="ECO:0000313" key="2">
    <source>
        <dbReference type="Proteomes" id="UP000034846"/>
    </source>
</evidence>
<dbReference type="Gene3D" id="3.40.50.620">
    <property type="entry name" value="HUPs"/>
    <property type="match status" value="1"/>
</dbReference>
<evidence type="ECO:0000313" key="1">
    <source>
        <dbReference type="EMBL" id="KKW30912.1"/>
    </source>
</evidence>
<dbReference type="Proteomes" id="UP000034846">
    <property type="component" value="Unassembled WGS sequence"/>
</dbReference>
<dbReference type="GO" id="GO:0006436">
    <property type="term" value="P:tryptophanyl-tRNA aminoacylation"/>
    <property type="evidence" value="ECO:0007669"/>
    <property type="project" value="TreeGrafter"/>
</dbReference>
<dbReference type="PANTHER" id="PTHR43766:SF1">
    <property type="entry name" value="TRYPTOPHAN--TRNA LIGASE, MITOCHONDRIAL"/>
    <property type="match status" value="1"/>
</dbReference>
<dbReference type="EMBL" id="LCRD01000001">
    <property type="protein sequence ID" value="KKW30912.1"/>
    <property type="molecule type" value="Genomic_DNA"/>
</dbReference>
<dbReference type="AlphaFoldDB" id="A0A0G1ZRM7"/>
<dbReference type="SUPFAM" id="SSF52374">
    <property type="entry name" value="Nucleotidylyl transferase"/>
    <property type="match status" value="1"/>
</dbReference>
<comment type="caution">
    <text evidence="1">The sequence shown here is derived from an EMBL/GenBank/DDBJ whole genome shotgun (WGS) entry which is preliminary data.</text>
</comment>
<dbReference type="PANTHER" id="PTHR43766">
    <property type="entry name" value="TRYPTOPHAN--TRNA LIGASE, MITOCHONDRIAL"/>
    <property type="match status" value="1"/>
</dbReference>
<dbReference type="InterPro" id="IPR050203">
    <property type="entry name" value="Trp-tRNA_synthetase"/>
</dbReference>
<sequence length="81" mass="8890">MVTKESLVDIAAQYENKGMKDLKDDVAEALIVYLTPLQAEIQGWLKNEDALTKVLADGSQRAAMLAETKIKNVKNAMGLLL</sequence>
<reference evidence="1 2" key="1">
    <citation type="journal article" date="2015" name="Nature">
        <title>rRNA introns, odd ribosomes, and small enigmatic genomes across a large radiation of phyla.</title>
        <authorList>
            <person name="Brown C.T."/>
            <person name="Hug L.A."/>
            <person name="Thomas B.C."/>
            <person name="Sharon I."/>
            <person name="Castelle C.J."/>
            <person name="Singh A."/>
            <person name="Wilkins M.J."/>
            <person name="Williams K.H."/>
            <person name="Banfield J.F."/>
        </authorList>
    </citation>
    <scope>NUCLEOTIDE SEQUENCE [LARGE SCALE GENOMIC DNA]</scope>
</reference>
<proteinExistence type="predicted"/>
<accession>A0A0G1ZRM7</accession>
<gene>
    <name evidence="1" type="ORF">UY72_C0001G0024</name>
</gene>